<feature type="transmembrane region" description="Helical" evidence="9">
    <location>
        <begin position="137"/>
        <end position="156"/>
    </location>
</feature>
<comment type="subcellular location">
    <subcellularLocation>
        <location evidence="9">Cell membrane</location>
        <topology evidence="9">Multi-pass membrane protein</topology>
    </subcellularLocation>
</comment>
<keyword evidence="4 9" id="KW-0812">Transmembrane</keyword>
<keyword evidence="5 9" id="KW-0064">Aspartyl protease</keyword>
<name>A0ABR7GCJ1_9FIRM</name>
<comment type="pathway">
    <text evidence="9">Protein modification; lipoprotein biosynthesis (signal peptide cleavage).</text>
</comment>
<dbReference type="RefSeq" id="WP_178009268.1">
    <property type="nucleotide sequence ID" value="NZ_JACOPG010000001.1"/>
</dbReference>
<keyword evidence="7 9" id="KW-1133">Transmembrane helix</keyword>
<reference evidence="12 13" key="1">
    <citation type="submission" date="2020-08" db="EMBL/GenBank/DDBJ databases">
        <title>Genome public.</title>
        <authorList>
            <person name="Liu C."/>
            <person name="Sun Q."/>
        </authorList>
    </citation>
    <scope>NUCLEOTIDE SEQUENCE [LARGE SCALE GENOMIC DNA]</scope>
    <source>
        <strain evidence="12 13">NSJ-9</strain>
    </source>
</reference>
<dbReference type="HAMAP" id="MF_00161">
    <property type="entry name" value="LspA"/>
    <property type="match status" value="1"/>
</dbReference>
<evidence type="ECO:0000313" key="12">
    <source>
        <dbReference type="EMBL" id="MBC5685149.1"/>
    </source>
</evidence>
<sequence>MKRSLAKKYILALIGFAILVFLDQWTKQLAVSHLMDQGNIILIPGVLQLHYLENTGAAFSIMENKTIFFCIITPILCALMICLFIKLPDKKEYGSLRLILVFLLAGAIGNFIDRISYHYVIDFIYFSLINFPVFNVADIYVTCGVICLFFLILFVYSDKEFDEISAAALGRKKERK</sequence>
<evidence type="ECO:0000256" key="7">
    <source>
        <dbReference type="ARBA" id="ARBA00022989"/>
    </source>
</evidence>
<comment type="caution">
    <text evidence="9">Lacks conserved residue(s) required for the propagation of feature annotation.</text>
</comment>
<comment type="catalytic activity">
    <reaction evidence="9 10">
        <text>Release of signal peptides from bacterial membrane prolipoproteins. Hydrolyzes -Xaa-Yaa-Zaa-|-(S,diacylglyceryl)Cys-, in which Xaa is hydrophobic (preferably Leu), and Yaa (Ala or Ser) and Zaa (Gly or Ala) have small, neutral side chains.</text>
        <dbReference type="EC" id="3.4.23.36"/>
    </reaction>
</comment>
<dbReference type="EMBL" id="JACOPG010000001">
    <property type="protein sequence ID" value="MBC5685149.1"/>
    <property type="molecule type" value="Genomic_DNA"/>
</dbReference>
<keyword evidence="13" id="KW-1185">Reference proteome</keyword>
<dbReference type="PANTHER" id="PTHR33695:SF1">
    <property type="entry name" value="LIPOPROTEIN SIGNAL PEPTIDASE"/>
    <property type="match status" value="1"/>
</dbReference>
<dbReference type="PROSITE" id="PS00855">
    <property type="entry name" value="SPASE_II"/>
    <property type="match status" value="1"/>
</dbReference>
<dbReference type="Proteomes" id="UP000643810">
    <property type="component" value="Unassembled WGS sequence"/>
</dbReference>
<dbReference type="InterPro" id="IPR001872">
    <property type="entry name" value="Peptidase_A8"/>
</dbReference>
<dbReference type="PANTHER" id="PTHR33695">
    <property type="entry name" value="LIPOPROTEIN SIGNAL PEPTIDASE"/>
    <property type="match status" value="1"/>
</dbReference>
<keyword evidence="6 9" id="KW-0378">Hydrolase</keyword>
<evidence type="ECO:0000256" key="1">
    <source>
        <dbReference type="ARBA" id="ARBA00006139"/>
    </source>
</evidence>
<evidence type="ECO:0000256" key="4">
    <source>
        <dbReference type="ARBA" id="ARBA00022692"/>
    </source>
</evidence>
<accession>A0ABR7GCJ1</accession>
<comment type="function">
    <text evidence="9 10">This protein specifically catalyzes the removal of signal peptides from prolipoproteins.</text>
</comment>
<dbReference type="PRINTS" id="PR00781">
    <property type="entry name" value="LIPOSIGPTASE"/>
</dbReference>
<dbReference type="NCBIfam" id="TIGR00077">
    <property type="entry name" value="lspA"/>
    <property type="match status" value="1"/>
</dbReference>
<proteinExistence type="inferred from homology"/>
<feature type="transmembrane region" description="Helical" evidence="9">
    <location>
        <begin position="97"/>
        <end position="117"/>
    </location>
</feature>
<dbReference type="Pfam" id="PF01252">
    <property type="entry name" value="Peptidase_A8"/>
    <property type="match status" value="1"/>
</dbReference>
<dbReference type="GO" id="GO:0004190">
    <property type="term" value="F:aspartic-type endopeptidase activity"/>
    <property type="evidence" value="ECO:0007669"/>
    <property type="project" value="UniProtKB-EC"/>
</dbReference>
<evidence type="ECO:0000256" key="11">
    <source>
        <dbReference type="RuleBase" id="RU004181"/>
    </source>
</evidence>
<keyword evidence="3 9" id="KW-0645">Protease</keyword>
<evidence type="ECO:0000256" key="2">
    <source>
        <dbReference type="ARBA" id="ARBA00022475"/>
    </source>
</evidence>
<keyword evidence="2 9" id="KW-1003">Cell membrane</keyword>
<dbReference type="EC" id="3.4.23.36" evidence="9"/>
<comment type="similarity">
    <text evidence="1 9 11">Belongs to the peptidase A8 family.</text>
</comment>
<organism evidence="12 13">
    <name type="scientific">Roseburia lenta</name>
    <dbReference type="NCBI Taxonomy" id="2763061"/>
    <lineage>
        <taxon>Bacteria</taxon>
        <taxon>Bacillati</taxon>
        <taxon>Bacillota</taxon>
        <taxon>Clostridia</taxon>
        <taxon>Lachnospirales</taxon>
        <taxon>Lachnospiraceae</taxon>
        <taxon>Roseburia</taxon>
    </lineage>
</organism>
<protein>
    <recommendedName>
        <fullName evidence="9">Lipoprotein signal peptidase</fullName>
        <ecNumber evidence="9">3.4.23.36</ecNumber>
    </recommendedName>
    <alternativeName>
        <fullName evidence="9">Prolipoprotein signal peptidase</fullName>
    </alternativeName>
    <alternativeName>
        <fullName evidence="9">Signal peptidase II</fullName>
        <shortName evidence="9">SPase II</shortName>
    </alternativeName>
</protein>
<keyword evidence="8 9" id="KW-0472">Membrane</keyword>
<evidence type="ECO:0000313" key="13">
    <source>
        <dbReference type="Proteomes" id="UP000643810"/>
    </source>
</evidence>
<evidence type="ECO:0000256" key="6">
    <source>
        <dbReference type="ARBA" id="ARBA00022801"/>
    </source>
</evidence>
<evidence type="ECO:0000256" key="10">
    <source>
        <dbReference type="RuleBase" id="RU000594"/>
    </source>
</evidence>
<evidence type="ECO:0000256" key="3">
    <source>
        <dbReference type="ARBA" id="ARBA00022670"/>
    </source>
</evidence>
<evidence type="ECO:0000256" key="8">
    <source>
        <dbReference type="ARBA" id="ARBA00023136"/>
    </source>
</evidence>
<comment type="caution">
    <text evidence="12">The sequence shown here is derived from an EMBL/GenBank/DDBJ whole genome shotgun (WGS) entry which is preliminary data.</text>
</comment>
<evidence type="ECO:0000256" key="9">
    <source>
        <dbReference type="HAMAP-Rule" id="MF_00161"/>
    </source>
</evidence>
<gene>
    <name evidence="9 12" type="primary">lspA</name>
    <name evidence="12" type="ORF">H8R94_00740</name>
</gene>
<feature type="active site" evidence="9">
    <location>
        <position position="122"/>
    </location>
</feature>
<evidence type="ECO:0000256" key="5">
    <source>
        <dbReference type="ARBA" id="ARBA00022750"/>
    </source>
</evidence>
<feature type="transmembrane region" description="Helical" evidence="9">
    <location>
        <begin position="66"/>
        <end position="85"/>
    </location>
</feature>
<feature type="active site" evidence="9">
    <location>
        <position position="138"/>
    </location>
</feature>